<dbReference type="AlphaFoldDB" id="A0A108TA20"/>
<proteinExistence type="predicted"/>
<dbReference type="InterPro" id="IPR023293">
    <property type="entry name" value="dGTP_triP_hydro_central_sf"/>
</dbReference>
<dbReference type="RefSeq" id="WP_060385549.1">
    <property type="nucleotide sequence ID" value="NZ_LRGC01000004.1"/>
</dbReference>
<keyword evidence="4" id="KW-1185">Reference proteome</keyword>
<protein>
    <submittedName>
        <fullName evidence="3">Deoxyguanosinetriphosphate triphosphohydrolase</fullName>
        <ecNumber evidence="3">3.1.5.1</ecNumber>
    </submittedName>
</protein>
<dbReference type="GO" id="GO:0006203">
    <property type="term" value="P:dGTP catabolic process"/>
    <property type="evidence" value="ECO:0007669"/>
    <property type="project" value="TreeGrafter"/>
</dbReference>
<dbReference type="InterPro" id="IPR006261">
    <property type="entry name" value="dGTPase"/>
</dbReference>
<dbReference type="PATRIC" id="fig|46506.5.peg.1252"/>
<dbReference type="GO" id="GO:0008832">
    <property type="term" value="F:dGTPase activity"/>
    <property type="evidence" value="ECO:0007669"/>
    <property type="project" value="UniProtKB-EC"/>
</dbReference>
<dbReference type="Gene3D" id="1.10.3550.10">
    <property type="entry name" value="eoxyguanosinetriphosphate triphosphohydrolase domain-like"/>
    <property type="match status" value="1"/>
</dbReference>
<dbReference type="EC" id="3.1.5.1" evidence="3"/>
<evidence type="ECO:0000313" key="3">
    <source>
        <dbReference type="EMBL" id="KWR56102.1"/>
    </source>
</evidence>
<dbReference type="InterPro" id="IPR027432">
    <property type="entry name" value="dGTP_triphosphohydrolase_C"/>
</dbReference>
<dbReference type="NCBIfam" id="TIGR01353">
    <property type="entry name" value="dGTP_triPase"/>
    <property type="match status" value="1"/>
</dbReference>
<organism evidence="3 4">
    <name type="scientific">Bacteroides stercoris</name>
    <dbReference type="NCBI Taxonomy" id="46506"/>
    <lineage>
        <taxon>Bacteria</taxon>
        <taxon>Pseudomonadati</taxon>
        <taxon>Bacteroidota</taxon>
        <taxon>Bacteroidia</taxon>
        <taxon>Bacteroidales</taxon>
        <taxon>Bacteroidaceae</taxon>
        <taxon>Bacteroides</taxon>
    </lineage>
</organism>
<dbReference type="Proteomes" id="UP000056419">
    <property type="component" value="Unassembled WGS sequence"/>
</dbReference>
<evidence type="ECO:0000313" key="4">
    <source>
        <dbReference type="Proteomes" id="UP000056419"/>
    </source>
</evidence>
<dbReference type="PANTHER" id="PTHR11373:SF32">
    <property type="entry name" value="DEOXYGUANOSINETRIPHOSPHATE TRIPHOSPHOHYDROLASE"/>
    <property type="match status" value="1"/>
</dbReference>
<dbReference type="InterPro" id="IPR006674">
    <property type="entry name" value="HD_domain"/>
</dbReference>
<reference evidence="3 4" key="1">
    <citation type="journal article" date="2016" name="BMC Genomics">
        <title>Type VI secretion systems of human gut Bacteroidales segregate into three genetic architectures, two of which are contained on mobile genetic elements.</title>
        <authorList>
            <person name="Coyne M.J."/>
            <person name="Roelofs K.G."/>
            <person name="Comstock L.E."/>
        </authorList>
    </citation>
    <scope>NUCLEOTIDE SEQUENCE [LARGE SCALE GENOMIC DNA]</scope>
    <source>
        <strain evidence="3 4">CL09T03C01</strain>
    </source>
</reference>
<dbReference type="InterPro" id="IPR050135">
    <property type="entry name" value="dGTPase-like"/>
</dbReference>
<dbReference type="SUPFAM" id="SSF109604">
    <property type="entry name" value="HD-domain/PDEase-like"/>
    <property type="match status" value="1"/>
</dbReference>
<dbReference type="Gene3D" id="1.10.3210.10">
    <property type="entry name" value="Hypothetical protein af1432"/>
    <property type="match status" value="1"/>
</dbReference>
<dbReference type="Gene3D" id="1.10.3410.10">
    <property type="entry name" value="putative deoxyguanosinetriphosphate triphosphohydrolase like domain"/>
    <property type="match status" value="1"/>
</dbReference>
<dbReference type="PANTHER" id="PTHR11373">
    <property type="entry name" value="DEOXYNUCLEOSIDE TRIPHOSPHATE TRIPHOSPHOHYDROLASE"/>
    <property type="match status" value="1"/>
</dbReference>
<dbReference type="NCBIfam" id="NF002205">
    <property type="entry name" value="PRK01096.1"/>
    <property type="match status" value="1"/>
</dbReference>
<name>A0A108TA20_BACSE</name>
<dbReference type="SMART" id="SM00471">
    <property type="entry name" value="HDc"/>
    <property type="match status" value="1"/>
</dbReference>
<dbReference type="PROSITE" id="PS51831">
    <property type="entry name" value="HD"/>
    <property type="match status" value="1"/>
</dbReference>
<feature type="domain" description="HD" evidence="2">
    <location>
        <begin position="63"/>
        <end position="254"/>
    </location>
</feature>
<dbReference type="EMBL" id="LRGC01000004">
    <property type="protein sequence ID" value="KWR56102.1"/>
    <property type="molecule type" value="Genomic_DNA"/>
</dbReference>
<sequence>MMDWNTLISAKRFGLEEFHKERHENRSEFQRDYDRLIFSAPFRRLQNKTQVFPLPGSIFVHNRLTHSLEVSCVGRSLGNDVAKAILARRPELQDSYLPEIGSIVSAACLAHDLGNPPFGHSGERAISTFFSEGKGLALKEKQPDGEQLTPAQWEDLTHFEGNANAFRLLTHQFEGRRKGGFVLTYSTLASIVKYPFSSSLAGQKSKFGFFTTEEESFWRIAEELGMKQLNGSPLKYARHPLVYLVEAADDICYQMMDIEDAHKLKILTTQETQDLLLAYFPDERKAHILDTLKIVSDTNEQIAYLRSSVIGLLIGECTRAFLDNEVQILEGEFEGSLIKHITERPAAAYQHCAEVSFKKIYRSRDVLDIELAGFRIISTLLELMIDAVRSPEKAYSQLLINRVSGQYNMKATALYERIQAVLDYISGMTDVFALDLYRKINGNSLPAV</sequence>
<evidence type="ECO:0000259" key="2">
    <source>
        <dbReference type="PROSITE" id="PS51831"/>
    </source>
</evidence>
<dbReference type="InterPro" id="IPR003607">
    <property type="entry name" value="HD/PDEase_dom"/>
</dbReference>
<dbReference type="STRING" id="46506.AA415_01172"/>
<comment type="caution">
    <text evidence="3">The sequence shown here is derived from an EMBL/GenBank/DDBJ whole genome shotgun (WGS) entry which is preliminary data.</text>
</comment>
<evidence type="ECO:0000256" key="1">
    <source>
        <dbReference type="ARBA" id="ARBA00022801"/>
    </source>
</evidence>
<accession>A0A108TA20</accession>
<dbReference type="InterPro" id="IPR026875">
    <property type="entry name" value="PHydrolase_assoc_dom"/>
</dbReference>
<dbReference type="Pfam" id="PF01966">
    <property type="entry name" value="HD"/>
    <property type="match status" value="1"/>
</dbReference>
<gene>
    <name evidence="3" type="primary">dgt</name>
    <name evidence="3" type="ORF">AA415_01172</name>
</gene>
<keyword evidence="1 3" id="KW-0378">Hydrolase</keyword>
<dbReference type="Pfam" id="PF13286">
    <property type="entry name" value="HD_assoc"/>
    <property type="match status" value="1"/>
</dbReference>